<evidence type="ECO:0000313" key="2">
    <source>
        <dbReference type="Proteomes" id="UP001209878"/>
    </source>
</evidence>
<dbReference type="Proteomes" id="UP001209878">
    <property type="component" value="Unassembled WGS sequence"/>
</dbReference>
<gene>
    <name evidence="1" type="ORF">NP493_295g06008</name>
</gene>
<name>A0AAD9UC27_RIDPI</name>
<evidence type="ECO:0000313" key="1">
    <source>
        <dbReference type="EMBL" id="KAK2183829.1"/>
    </source>
</evidence>
<dbReference type="EMBL" id="JAODUO010000294">
    <property type="protein sequence ID" value="KAK2183829.1"/>
    <property type="molecule type" value="Genomic_DNA"/>
</dbReference>
<protein>
    <submittedName>
        <fullName evidence="1">Uncharacterized protein</fullName>
    </submittedName>
</protein>
<keyword evidence="2" id="KW-1185">Reference proteome</keyword>
<organism evidence="1 2">
    <name type="scientific">Ridgeia piscesae</name>
    <name type="common">Tubeworm</name>
    <dbReference type="NCBI Taxonomy" id="27915"/>
    <lineage>
        <taxon>Eukaryota</taxon>
        <taxon>Metazoa</taxon>
        <taxon>Spiralia</taxon>
        <taxon>Lophotrochozoa</taxon>
        <taxon>Annelida</taxon>
        <taxon>Polychaeta</taxon>
        <taxon>Sedentaria</taxon>
        <taxon>Canalipalpata</taxon>
        <taxon>Sabellida</taxon>
        <taxon>Siboglinidae</taxon>
        <taxon>Ridgeia</taxon>
    </lineage>
</organism>
<dbReference type="AlphaFoldDB" id="A0AAD9UC27"/>
<accession>A0AAD9UC27</accession>
<reference evidence="1" key="1">
    <citation type="journal article" date="2023" name="Mol. Biol. Evol.">
        <title>Third-Generation Sequencing Reveals the Adaptive Role of the Epigenome in Three Deep-Sea Polychaetes.</title>
        <authorList>
            <person name="Perez M."/>
            <person name="Aroh O."/>
            <person name="Sun Y."/>
            <person name="Lan Y."/>
            <person name="Juniper S.K."/>
            <person name="Young C.R."/>
            <person name="Angers B."/>
            <person name="Qian P.Y."/>
        </authorList>
    </citation>
    <scope>NUCLEOTIDE SEQUENCE</scope>
    <source>
        <strain evidence="1">R07B-5</strain>
    </source>
</reference>
<sequence length="176" mass="18425">MRIMNCTAICQVAGFSTRFQNPEGIAAVCSIRVATKTLTGVFWGGSGIYSLNDPHHAESTGMVIHNAHCVNIAVKVAVNCCFGGSTCINQLAPGSGLGGGSGSGAGITDDDTSHAASTGRAIACPSPVPSMKLSVPCTQILLSHRHIGSFTNCIHCDISIQWRCAWWSAYHFSLIT</sequence>
<proteinExistence type="predicted"/>
<comment type="caution">
    <text evidence="1">The sequence shown here is derived from an EMBL/GenBank/DDBJ whole genome shotgun (WGS) entry which is preliminary data.</text>
</comment>